<dbReference type="PATRIC" id="fig|1678840.3.peg.1989"/>
<dbReference type="PRINTS" id="PR00038">
    <property type="entry name" value="HTHLUXR"/>
</dbReference>
<dbReference type="Gene3D" id="1.10.10.10">
    <property type="entry name" value="Winged helix-like DNA-binding domain superfamily/Winged helix DNA-binding domain"/>
    <property type="match status" value="1"/>
</dbReference>
<dbReference type="InterPro" id="IPR027417">
    <property type="entry name" value="P-loop_NTPase"/>
</dbReference>
<dbReference type="RefSeq" id="WP_062280337.1">
    <property type="nucleotide sequence ID" value="NZ_DF968181.1"/>
</dbReference>
<dbReference type="PROSITE" id="PS00622">
    <property type="entry name" value="HTH_LUXR_1"/>
    <property type="match status" value="1"/>
</dbReference>
<dbReference type="Gene3D" id="3.40.50.300">
    <property type="entry name" value="P-loop containing nucleotide triphosphate hydrolases"/>
    <property type="match status" value="1"/>
</dbReference>
<dbReference type="Pfam" id="PF00196">
    <property type="entry name" value="GerE"/>
    <property type="match status" value="1"/>
</dbReference>
<accession>A0A0S7BW25</accession>
<dbReference type="SUPFAM" id="SSF46894">
    <property type="entry name" value="C-terminal effector domain of the bipartite response regulators"/>
    <property type="match status" value="1"/>
</dbReference>
<evidence type="ECO:0000256" key="2">
    <source>
        <dbReference type="ARBA" id="ARBA00023125"/>
    </source>
</evidence>
<protein>
    <submittedName>
        <fullName evidence="5">ATP-, maltotriose-and DNA-dependent transcriptional regulator MalT</fullName>
    </submittedName>
</protein>
<dbReference type="AlphaFoldDB" id="A0A0S7BW25"/>
<evidence type="ECO:0000259" key="4">
    <source>
        <dbReference type="PROSITE" id="PS50043"/>
    </source>
</evidence>
<name>A0A0S7BW25_9CHLR</name>
<keyword evidence="3" id="KW-0804">Transcription</keyword>
<dbReference type="CDD" id="cd06170">
    <property type="entry name" value="LuxR_C_like"/>
    <property type="match status" value="1"/>
</dbReference>
<dbReference type="Pfam" id="PF25873">
    <property type="entry name" value="WHD_MalT"/>
    <property type="match status" value="1"/>
</dbReference>
<dbReference type="PANTHER" id="PTHR44688">
    <property type="entry name" value="DNA-BINDING TRANSCRIPTIONAL ACTIVATOR DEVR_DOSR"/>
    <property type="match status" value="1"/>
</dbReference>
<dbReference type="InterPro" id="IPR041617">
    <property type="entry name" value="TPR_MalT"/>
</dbReference>
<evidence type="ECO:0000256" key="1">
    <source>
        <dbReference type="ARBA" id="ARBA00023015"/>
    </source>
</evidence>
<dbReference type="EMBL" id="DF968181">
    <property type="protein sequence ID" value="GAP40675.1"/>
    <property type="molecule type" value="Genomic_DNA"/>
</dbReference>
<keyword evidence="1" id="KW-0805">Transcription regulation</keyword>
<dbReference type="SMART" id="SM00421">
    <property type="entry name" value="HTH_LUXR"/>
    <property type="match status" value="1"/>
</dbReference>
<dbReference type="PANTHER" id="PTHR44688:SF16">
    <property type="entry name" value="DNA-BINDING TRANSCRIPTIONAL ACTIVATOR DEVR_DOSR"/>
    <property type="match status" value="1"/>
</dbReference>
<dbReference type="GO" id="GO:0003677">
    <property type="term" value="F:DNA binding"/>
    <property type="evidence" value="ECO:0007669"/>
    <property type="project" value="UniProtKB-KW"/>
</dbReference>
<dbReference type="InterPro" id="IPR016032">
    <property type="entry name" value="Sig_transdc_resp-reg_C-effctor"/>
</dbReference>
<dbReference type="PROSITE" id="PS50043">
    <property type="entry name" value="HTH_LUXR_2"/>
    <property type="match status" value="1"/>
</dbReference>
<dbReference type="InterPro" id="IPR036388">
    <property type="entry name" value="WH-like_DNA-bd_sf"/>
</dbReference>
<keyword evidence="6" id="KW-1185">Reference proteome</keyword>
<dbReference type="STRING" id="1678840.ATC1_13654"/>
<feature type="domain" description="HTH luxR-type" evidence="4">
    <location>
        <begin position="817"/>
        <end position="882"/>
    </location>
</feature>
<dbReference type="OrthoDB" id="1137593at2"/>
<dbReference type="Gene3D" id="1.25.40.10">
    <property type="entry name" value="Tetratricopeptide repeat domain"/>
    <property type="match status" value="1"/>
</dbReference>
<dbReference type="SUPFAM" id="SSF48452">
    <property type="entry name" value="TPR-like"/>
    <property type="match status" value="1"/>
</dbReference>
<dbReference type="SUPFAM" id="SSF52540">
    <property type="entry name" value="P-loop containing nucleoside triphosphate hydrolases"/>
    <property type="match status" value="1"/>
</dbReference>
<dbReference type="InterPro" id="IPR000792">
    <property type="entry name" value="Tscrpt_reg_LuxR_C"/>
</dbReference>
<reference evidence="5" key="1">
    <citation type="journal article" date="2015" name="Genome Announc.">
        <title>Draft Genome Sequence of Anaerolineae Strain TC1, a Novel Isolate from a Methanogenic Wastewater Treatment System.</title>
        <authorList>
            <person name="Matsuura N."/>
            <person name="Tourlousse D.M."/>
            <person name="Sun L."/>
            <person name="Toyonaga M."/>
            <person name="Kuroda K."/>
            <person name="Ohashi A."/>
            <person name="Cruz R."/>
            <person name="Yamaguchi T."/>
            <person name="Sekiguchi Y."/>
        </authorList>
    </citation>
    <scope>NUCLEOTIDE SEQUENCE [LARGE SCALE GENOMIC DNA]</scope>
    <source>
        <strain evidence="5">TC1</strain>
    </source>
</reference>
<dbReference type="InterPro" id="IPR011990">
    <property type="entry name" value="TPR-like_helical_dom_sf"/>
</dbReference>
<keyword evidence="2" id="KW-0238">DNA-binding</keyword>
<evidence type="ECO:0000313" key="6">
    <source>
        <dbReference type="Proteomes" id="UP000053370"/>
    </source>
</evidence>
<dbReference type="Proteomes" id="UP000053370">
    <property type="component" value="Unassembled WGS sequence"/>
</dbReference>
<evidence type="ECO:0000256" key="3">
    <source>
        <dbReference type="ARBA" id="ARBA00023163"/>
    </source>
</evidence>
<dbReference type="InterPro" id="IPR059106">
    <property type="entry name" value="WHD_MalT"/>
</dbReference>
<sequence>MSEQILLTKLFVPTTRGMLVLRNNLFERLNHSLLTGCKLTLISAPAGFGKSTLISSWIETIKVPIAWLSLDERDNDPARFITYLAAALQKVKPGIGQNLQAILQSPQPLQIENTLILLINEISFIEEKFVVVLEDYHLVDSQQVDQALEFLISHQPPCMHLVIVTREDPNLPLARLRAQNHCIELRAADLRFSNYETEEFFNRIMQLNLSKKGIDLLELRTEGWIAGMQMAAISMQGLQDTDRFIQNFTDSNRFVMDYLLEEVLHRQPENIQDFLQKTSILDRMCGSLCDAILQDTSASSKATLEYLERVNLFIIPQDNERQWYRYHHLFRNLLLNRLGQNLSREIISELHIRASEWFEKTGSLFEAFLHATAANDVERAERLIETEQIGLHLRSVAIPVLNWLNSLPKSVLDTRPRLWVRSATTALVLGLSTGVEEKLQAAEAVFTARKESYHAEESDQIRDLIGQIACARATLALFRYDPAEMIIQARRALEYLHSDNLTYRFTANWALTSAFMFQGDRAGAAQANQDCIEISQKSGHVFSKILAASNMGSLQEMENQLNLAAETYHEVLQLFGDHPQPNASIALLGLARISYEWNDLIAAERYGQQSLQLALQLDSKIDRFIVSEVFLARLKLAHGDLEDALGQLIRIEQTARQRKFLLRLPEIAAAQVSVLLRQGSVSDAIPLVQRYEIPLSQARVALAQGNPSAGLAILELYRQQMEARRWADERLRAMILQTLTFYACDEKDKATQVLSEVLSLAEPSGFLRIFLDEGKPMADLLSAAAAQGICPDYVNRLLAAFEAEVSNKQATATLPGSSSLVDTLSVRELEVLRLIDQGFSNQEIGERLFLALDTIKGYNRRIFEKLHVQRRTEAIARARELGLL</sequence>
<dbReference type="GO" id="GO:0006355">
    <property type="term" value="P:regulation of DNA-templated transcription"/>
    <property type="evidence" value="ECO:0007669"/>
    <property type="project" value="InterPro"/>
</dbReference>
<organism evidence="5">
    <name type="scientific">Flexilinea flocculi</name>
    <dbReference type="NCBI Taxonomy" id="1678840"/>
    <lineage>
        <taxon>Bacteria</taxon>
        <taxon>Bacillati</taxon>
        <taxon>Chloroflexota</taxon>
        <taxon>Anaerolineae</taxon>
        <taxon>Anaerolineales</taxon>
        <taxon>Anaerolineaceae</taxon>
        <taxon>Flexilinea</taxon>
    </lineage>
</organism>
<dbReference type="Pfam" id="PF17874">
    <property type="entry name" value="TPR_MalT"/>
    <property type="match status" value="1"/>
</dbReference>
<gene>
    <name evidence="5" type="ORF">ATC1_13654</name>
</gene>
<evidence type="ECO:0000313" key="5">
    <source>
        <dbReference type="EMBL" id="GAP40675.1"/>
    </source>
</evidence>
<proteinExistence type="predicted"/>